<dbReference type="Gene3D" id="3.40.50.1390">
    <property type="entry name" value="Resolvase, N-terminal catalytic domain"/>
    <property type="match status" value="1"/>
</dbReference>
<gene>
    <name evidence="4" type="ORF">OG398_35170</name>
</gene>
<proteinExistence type="predicted"/>
<dbReference type="GO" id="GO:0003677">
    <property type="term" value="F:DNA binding"/>
    <property type="evidence" value="ECO:0007669"/>
    <property type="project" value="UniProtKB-KW"/>
</dbReference>
<keyword evidence="1" id="KW-0238">DNA-binding</keyword>
<dbReference type="PROSITE" id="PS51736">
    <property type="entry name" value="RECOMBINASES_3"/>
    <property type="match status" value="1"/>
</dbReference>
<sequence length="244" mass="27316">MPPILRTMRARPERTLHGTDLPAIERPYDGCGKCLLGVRRLSRVKPATSSPERQRENVLTAAASVGAHIIGWADDWEVSGATDPVTRPRLGPWLRDERGPYDGLVAAPVDRLGRNVVDCLNTGYKMRDEKKLLVTYGHDGPWDLDDPADENRFTMEAWGAQMELRAIQRRNRDATLKTRAAGRPKGKPSYGYRYVRKVMGGKVDHVELHPHASEVIRDVARRILADPENVTGAGGWPRIVVLHH</sequence>
<keyword evidence="2" id="KW-0233">DNA recombination</keyword>
<evidence type="ECO:0000256" key="1">
    <source>
        <dbReference type="ARBA" id="ARBA00023125"/>
    </source>
</evidence>
<dbReference type="SMART" id="SM00857">
    <property type="entry name" value="Resolvase"/>
    <property type="match status" value="1"/>
</dbReference>
<reference evidence="4" key="1">
    <citation type="submission" date="2022-10" db="EMBL/GenBank/DDBJ databases">
        <title>The complete genomes of actinobacterial strains from the NBC collection.</title>
        <authorList>
            <person name="Joergensen T.S."/>
            <person name="Alvarez Arevalo M."/>
            <person name="Sterndorff E.B."/>
            <person name="Faurdal D."/>
            <person name="Vuksanovic O."/>
            <person name="Mourched A.-S."/>
            <person name="Charusanti P."/>
            <person name="Shaw S."/>
            <person name="Blin K."/>
            <person name="Weber T."/>
        </authorList>
    </citation>
    <scope>NUCLEOTIDE SEQUENCE</scope>
    <source>
        <strain evidence="4">NBC_00008</strain>
    </source>
</reference>
<dbReference type="GO" id="GO:0000150">
    <property type="term" value="F:DNA strand exchange activity"/>
    <property type="evidence" value="ECO:0007669"/>
    <property type="project" value="InterPro"/>
</dbReference>
<dbReference type="InterPro" id="IPR006119">
    <property type="entry name" value="Resolv_N"/>
</dbReference>
<name>A0AAU2W159_9ACTN</name>
<dbReference type="SUPFAM" id="SSF53041">
    <property type="entry name" value="Resolvase-like"/>
    <property type="match status" value="1"/>
</dbReference>
<dbReference type="InterPro" id="IPR036162">
    <property type="entry name" value="Resolvase-like_N_sf"/>
</dbReference>
<protein>
    <submittedName>
        <fullName evidence="4">Recombinase family protein</fullName>
    </submittedName>
</protein>
<evidence type="ECO:0000256" key="2">
    <source>
        <dbReference type="ARBA" id="ARBA00023172"/>
    </source>
</evidence>
<dbReference type="CDD" id="cd00338">
    <property type="entry name" value="Ser_Recombinase"/>
    <property type="match status" value="1"/>
</dbReference>
<dbReference type="EMBL" id="CP108313">
    <property type="protein sequence ID" value="WTW73108.1"/>
    <property type="molecule type" value="Genomic_DNA"/>
</dbReference>
<organism evidence="4">
    <name type="scientific">Streptomyces sp. NBC_00008</name>
    <dbReference type="NCBI Taxonomy" id="2903610"/>
    <lineage>
        <taxon>Bacteria</taxon>
        <taxon>Bacillati</taxon>
        <taxon>Actinomycetota</taxon>
        <taxon>Actinomycetes</taxon>
        <taxon>Kitasatosporales</taxon>
        <taxon>Streptomycetaceae</taxon>
        <taxon>Streptomyces</taxon>
    </lineage>
</organism>
<dbReference type="PANTHER" id="PTHR30461">
    <property type="entry name" value="DNA-INVERTASE FROM LAMBDOID PROPHAGE"/>
    <property type="match status" value="1"/>
</dbReference>
<dbReference type="InterPro" id="IPR050639">
    <property type="entry name" value="SSR_resolvase"/>
</dbReference>
<dbReference type="PANTHER" id="PTHR30461:SF2">
    <property type="entry name" value="SERINE RECOMBINASE PINE-RELATED"/>
    <property type="match status" value="1"/>
</dbReference>
<evidence type="ECO:0000259" key="3">
    <source>
        <dbReference type="PROSITE" id="PS51736"/>
    </source>
</evidence>
<dbReference type="AlphaFoldDB" id="A0AAU2W159"/>
<accession>A0AAU2W159</accession>
<evidence type="ECO:0000313" key="4">
    <source>
        <dbReference type="EMBL" id="WTW73108.1"/>
    </source>
</evidence>
<dbReference type="Pfam" id="PF00239">
    <property type="entry name" value="Resolvase"/>
    <property type="match status" value="1"/>
</dbReference>
<feature type="domain" description="Resolvase/invertase-type recombinase catalytic" evidence="3">
    <location>
        <begin position="34"/>
        <end position="182"/>
    </location>
</feature>